<dbReference type="PANTHER" id="PTHR12714:SF9">
    <property type="entry name" value="PROTEIN-S-ISOPRENYLCYSTEINE O-METHYLTRANSFERASE"/>
    <property type="match status" value="1"/>
</dbReference>
<accession>A0AAE3P0H6</accession>
<dbReference type="InterPro" id="IPR007318">
    <property type="entry name" value="Phopholipid_MeTrfase"/>
</dbReference>
<comment type="subcellular location">
    <subcellularLocation>
        <location evidence="1">Endomembrane system</location>
        <topology evidence="1">Multi-pass membrane protein</topology>
    </subcellularLocation>
</comment>
<dbReference type="AlphaFoldDB" id="A0AAE3P0H6"/>
<dbReference type="RefSeq" id="WP_321535773.1">
    <property type="nucleotide sequence ID" value="NZ_JARGDL010000009.1"/>
</dbReference>
<feature type="transmembrane region" description="Helical" evidence="5">
    <location>
        <begin position="65"/>
        <end position="88"/>
    </location>
</feature>
<dbReference type="Gene3D" id="1.20.120.1630">
    <property type="match status" value="1"/>
</dbReference>
<sequence length="219" mass="24928">MKILQVISLNFTQVVILQLKKENFMDPINLILAINLFLTSSANFSGAKKGLKTSVTKSVERPVSFLQSVPPNISALIFVLTIFGVFKIGTLSEDYEQKFYQLRLIGLVVYIIFSWLQVLSYKTLGKNYAQDVVIMKEHNLVTNGIYKFIRHPQYLSQIISDLGAGLALLSYLIFPITLLFELPLFIARAILEEKLLQKHFGEKFLAYKKHSGFIFPFIG</sequence>
<feature type="transmembrane region" description="Helical" evidence="5">
    <location>
        <begin position="100"/>
        <end position="118"/>
    </location>
</feature>
<comment type="caution">
    <text evidence="6">The sequence shown here is derived from an EMBL/GenBank/DDBJ whole genome shotgun (WGS) entry which is preliminary data.</text>
</comment>
<keyword evidence="3 5" id="KW-1133">Transmembrane helix</keyword>
<reference evidence="6" key="1">
    <citation type="submission" date="2023-03" db="EMBL/GenBank/DDBJ databases">
        <title>Stygiobacter electus gen. nov., sp. nov., facultatively anaerobic thermotolerant bacterium of the class Ignavibacteria from a well of Yessentuki mineral water deposit.</title>
        <authorList>
            <person name="Podosokorskaya O.A."/>
            <person name="Elcheninov A.G."/>
            <person name="Petrova N.F."/>
            <person name="Zavarzina D.G."/>
            <person name="Kublanov I.V."/>
            <person name="Merkel A.Y."/>
        </authorList>
    </citation>
    <scope>NUCLEOTIDE SEQUENCE</scope>
    <source>
        <strain evidence="6">09-Me</strain>
    </source>
</reference>
<dbReference type="Pfam" id="PF04191">
    <property type="entry name" value="PEMT"/>
    <property type="match status" value="1"/>
</dbReference>
<gene>
    <name evidence="6" type="ORF">P0M35_07570</name>
</gene>
<protein>
    <submittedName>
        <fullName evidence="6">Isoprenylcysteine carboxylmethyltransferase family protein</fullName>
    </submittedName>
</protein>
<evidence type="ECO:0000256" key="2">
    <source>
        <dbReference type="ARBA" id="ARBA00022692"/>
    </source>
</evidence>
<proteinExistence type="predicted"/>
<keyword evidence="4 5" id="KW-0472">Membrane</keyword>
<keyword evidence="2 5" id="KW-0812">Transmembrane</keyword>
<evidence type="ECO:0000313" key="6">
    <source>
        <dbReference type="EMBL" id="MDF1612005.1"/>
    </source>
</evidence>
<evidence type="ECO:0000256" key="5">
    <source>
        <dbReference type="SAM" id="Phobius"/>
    </source>
</evidence>
<keyword evidence="7" id="KW-1185">Reference proteome</keyword>
<evidence type="ECO:0000256" key="1">
    <source>
        <dbReference type="ARBA" id="ARBA00004127"/>
    </source>
</evidence>
<feature type="transmembrane region" description="Helical" evidence="5">
    <location>
        <begin position="28"/>
        <end position="45"/>
    </location>
</feature>
<evidence type="ECO:0000256" key="3">
    <source>
        <dbReference type="ARBA" id="ARBA00022989"/>
    </source>
</evidence>
<dbReference type="PANTHER" id="PTHR12714">
    <property type="entry name" value="PROTEIN-S ISOPRENYLCYSTEINE O-METHYLTRANSFERASE"/>
    <property type="match status" value="1"/>
</dbReference>
<feature type="transmembrane region" description="Helical" evidence="5">
    <location>
        <begin position="168"/>
        <end position="191"/>
    </location>
</feature>
<name>A0AAE3P0H6_9BACT</name>
<dbReference type="Proteomes" id="UP001221302">
    <property type="component" value="Unassembled WGS sequence"/>
</dbReference>
<evidence type="ECO:0000256" key="4">
    <source>
        <dbReference type="ARBA" id="ARBA00023136"/>
    </source>
</evidence>
<organism evidence="6 7">
    <name type="scientific">Stygiobacter electus</name>
    <dbReference type="NCBI Taxonomy" id="3032292"/>
    <lineage>
        <taxon>Bacteria</taxon>
        <taxon>Pseudomonadati</taxon>
        <taxon>Ignavibacteriota</taxon>
        <taxon>Ignavibacteria</taxon>
        <taxon>Ignavibacteriales</taxon>
        <taxon>Melioribacteraceae</taxon>
        <taxon>Stygiobacter</taxon>
    </lineage>
</organism>
<evidence type="ECO:0000313" key="7">
    <source>
        <dbReference type="Proteomes" id="UP001221302"/>
    </source>
</evidence>
<dbReference type="GO" id="GO:0016740">
    <property type="term" value="F:transferase activity"/>
    <property type="evidence" value="ECO:0007669"/>
    <property type="project" value="UniProtKB-ARBA"/>
</dbReference>
<dbReference type="GO" id="GO:0012505">
    <property type="term" value="C:endomembrane system"/>
    <property type="evidence" value="ECO:0007669"/>
    <property type="project" value="UniProtKB-SubCell"/>
</dbReference>
<dbReference type="EMBL" id="JARGDL010000009">
    <property type="protein sequence ID" value="MDF1612005.1"/>
    <property type="molecule type" value="Genomic_DNA"/>
</dbReference>